<evidence type="ECO:0000256" key="1">
    <source>
        <dbReference type="SAM" id="MobiDB-lite"/>
    </source>
</evidence>
<feature type="compositionally biased region" description="Low complexity" evidence="1">
    <location>
        <begin position="56"/>
        <end position="65"/>
    </location>
</feature>
<dbReference type="EMBL" id="CP109019">
    <property type="protein sequence ID" value="WUT83916.1"/>
    <property type="molecule type" value="Genomic_DNA"/>
</dbReference>
<dbReference type="Proteomes" id="UP001432060">
    <property type="component" value="Chromosome"/>
</dbReference>
<keyword evidence="4" id="KW-1185">Reference proteome</keyword>
<reference evidence="3" key="1">
    <citation type="submission" date="2022-10" db="EMBL/GenBank/DDBJ databases">
        <title>The complete genomes of actinobacterial strains from the NBC collection.</title>
        <authorList>
            <person name="Joergensen T.S."/>
            <person name="Alvarez Arevalo M."/>
            <person name="Sterndorff E.B."/>
            <person name="Faurdal D."/>
            <person name="Vuksanovic O."/>
            <person name="Mourched A.-S."/>
            <person name="Charusanti P."/>
            <person name="Shaw S."/>
            <person name="Blin K."/>
            <person name="Weber T."/>
        </authorList>
    </citation>
    <scope>NUCLEOTIDE SEQUENCE</scope>
    <source>
        <strain evidence="3">NBC_00668</strain>
    </source>
</reference>
<proteinExistence type="predicted"/>
<evidence type="ECO:0000313" key="3">
    <source>
        <dbReference type="EMBL" id="WUT83916.1"/>
    </source>
</evidence>
<feature type="compositionally biased region" description="Gly residues" evidence="1">
    <location>
        <begin position="66"/>
        <end position="79"/>
    </location>
</feature>
<keyword evidence="2" id="KW-0732">Signal</keyword>
<evidence type="ECO:0008006" key="5">
    <source>
        <dbReference type="Google" id="ProtNLM"/>
    </source>
</evidence>
<dbReference type="PROSITE" id="PS51257">
    <property type="entry name" value="PROKAR_LIPOPROTEIN"/>
    <property type="match status" value="1"/>
</dbReference>
<gene>
    <name evidence="3" type="ORF">OG515_17815</name>
</gene>
<evidence type="ECO:0000313" key="4">
    <source>
        <dbReference type="Proteomes" id="UP001432060"/>
    </source>
</evidence>
<feature type="compositionally biased region" description="Acidic residues" evidence="1">
    <location>
        <begin position="182"/>
        <end position="191"/>
    </location>
</feature>
<name>A0ABZ1XM43_9ACTN</name>
<evidence type="ECO:0000256" key="2">
    <source>
        <dbReference type="SAM" id="SignalP"/>
    </source>
</evidence>
<protein>
    <recommendedName>
        <fullName evidence="5">Secreted protein</fullName>
    </recommendedName>
</protein>
<sequence>MDHVRRRRHRLVPVTLLAVGLLLAGCSSGSDESPSPPGDTSQTEEPTTPPPPEPTGQPTEDTGGQQTSGGGDGGSGGFNTAGRVSTDFDGVWPSVKVTFTNPTTDTYSGTATVYDCSPTGRWTTGTGPQPVKLSPDESVTLEWVFENTSHAPLVPVHTACVKLTGKPDPQSSPFPADTVPPDPEEEPEEPESSASPSLDAT</sequence>
<feature type="compositionally biased region" description="Low complexity" evidence="1">
    <location>
        <begin position="192"/>
        <end position="201"/>
    </location>
</feature>
<feature type="region of interest" description="Disordered" evidence="1">
    <location>
        <begin position="163"/>
        <end position="201"/>
    </location>
</feature>
<feature type="compositionally biased region" description="Low complexity" evidence="1">
    <location>
        <begin position="25"/>
        <end position="46"/>
    </location>
</feature>
<feature type="signal peptide" evidence="2">
    <location>
        <begin position="1"/>
        <end position="24"/>
    </location>
</feature>
<accession>A0ABZ1XM43</accession>
<dbReference type="RefSeq" id="WP_329399922.1">
    <property type="nucleotide sequence ID" value="NZ_CP109019.1"/>
</dbReference>
<feature type="region of interest" description="Disordered" evidence="1">
    <location>
        <begin position="25"/>
        <end position="105"/>
    </location>
</feature>
<organism evidence="3 4">
    <name type="scientific">Streptomyces melanogenes</name>
    <dbReference type="NCBI Taxonomy" id="67326"/>
    <lineage>
        <taxon>Bacteria</taxon>
        <taxon>Bacillati</taxon>
        <taxon>Actinomycetota</taxon>
        <taxon>Actinomycetes</taxon>
        <taxon>Kitasatosporales</taxon>
        <taxon>Streptomycetaceae</taxon>
        <taxon>Streptomyces</taxon>
    </lineage>
</organism>
<feature type="chain" id="PRO_5046291314" description="Secreted protein" evidence="2">
    <location>
        <begin position="25"/>
        <end position="201"/>
    </location>
</feature>